<accession>A0A0G0LZP4</accession>
<proteinExistence type="predicted"/>
<dbReference type="PANTHER" id="PTHR38659">
    <property type="entry name" value="METAL-DEPENDENT PHOSPHOHYDROLASE"/>
    <property type="match status" value="1"/>
</dbReference>
<dbReference type="AlphaFoldDB" id="A0A0G0LZP4"/>
<evidence type="ECO:0000313" key="2">
    <source>
        <dbReference type="EMBL" id="KKQ97403.1"/>
    </source>
</evidence>
<dbReference type="PANTHER" id="PTHR38659:SF1">
    <property type="entry name" value="METAL DEPENDENT PHOSPHOHYDROLASE"/>
    <property type="match status" value="1"/>
</dbReference>
<dbReference type="Gene3D" id="1.10.3210.10">
    <property type="entry name" value="Hypothetical protein af1432"/>
    <property type="match status" value="1"/>
</dbReference>
<feature type="domain" description="HD" evidence="1">
    <location>
        <begin position="21"/>
        <end position="103"/>
    </location>
</feature>
<dbReference type="Pfam" id="PF01966">
    <property type="entry name" value="HD"/>
    <property type="match status" value="1"/>
</dbReference>
<reference evidence="2 3" key="1">
    <citation type="journal article" date="2015" name="Nature">
        <title>rRNA introns, odd ribosomes, and small enigmatic genomes across a large radiation of phyla.</title>
        <authorList>
            <person name="Brown C.T."/>
            <person name="Hug L.A."/>
            <person name="Thomas B.C."/>
            <person name="Sharon I."/>
            <person name="Castelle C.J."/>
            <person name="Singh A."/>
            <person name="Wilkins M.J."/>
            <person name="Williams K.H."/>
            <person name="Banfield J.F."/>
        </authorList>
    </citation>
    <scope>NUCLEOTIDE SEQUENCE [LARGE SCALE GENOMIC DNA]</scope>
</reference>
<dbReference type="Proteomes" id="UP000034325">
    <property type="component" value="Unassembled WGS sequence"/>
</dbReference>
<comment type="caution">
    <text evidence="2">The sequence shown here is derived from an EMBL/GenBank/DDBJ whole genome shotgun (WGS) entry which is preliminary data.</text>
</comment>
<name>A0A0G0LZP4_9BACT</name>
<gene>
    <name evidence="2" type="ORF">UT23_C0012G0013</name>
</gene>
<protein>
    <recommendedName>
        <fullName evidence="1">HD domain-containing protein</fullName>
    </recommendedName>
</protein>
<organism evidence="2 3">
    <name type="scientific">Candidatus Woesebacteria bacterium GW2011_GWA1_39_12</name>
    <dbReference type="NCBI Taxonomy" id="1618549"/>
    <lineage>
        <taxon>Bacteria</taxon>
        <taxon>Candidatus Woeseibacteriota</taxon>
    </lineage>
</organism>
<dbReference type="PATRIC" id="fig|1618549.4.peg.979"/>
<dbReference type="InterPro" id="IPR006674">
    <property type="entry name" value="HD_domain"/>
</dbReference>
<sequence>MTRDKALKLLHEHMENQNLRRHCYAVEAVMRALYKRLEDHKQTQEEEDKWGIIGLLHDGDYEETKATPELHTLRMVEWLKKEEVRDQEILEAILSHNYAHTGQNPPKNNLEWSLYCCDELTGMIVAVALVKPNKTLAEVTADSVLHKWDQRSFAAGVKREQIEECESRLGIPLREFIEIALSAMQGIHEELGL</sequence>
<dbReference type="SUPFAM" id="SSF109604">
    <property type="entry name" value="HD-domain/PDEase-like"/>
    <property type="match status" value="1"/>
</dbReference>
<evidence type="ECO:0000259" key="1">
    <source>
        <dbReference type="Pfam" id="PF01966"/>
    </source>
</evidence>
<dbReference type="EMBL" id="LBWA01000012">
    <property type="protein sequence ID" value="KKQ97403.1"/>
    <property type="molecule type" value="Genomic_DNA"/>
</dbReference>
<evidence type="ECO:0000313" key="3">
    <source>
        <dbReference type="Proteomes" id="UP000034325"/>
    </source>
</evidence>